<gene>
    <name evidence="2" type="ORF">AB5J58_47475</name>
</gene>
<protein>
    <submittedName>
        <fullName evidence="2">Uncharacterized protein</fullName>
    </submittedName>
</protein>
<dbReference type="AlphaFoldDB" id="A0AB39MMZ5"/>
<dbReference type="PANTHER" id="PTHR30590">
    <property type="entry name" value="INNER MEMBRANE PROTEIN"/>
    <property type="match status" value="1"/>
</dbReference>
<keyword evidence="1" id="KW-0472">Membrane</keyword>
<feature type="transmembrane region" description="Helical" evidence="1">
    <location>
        <begin position="36"/>
        <end position="61"/>
    </location>
</feature>
<reference evidence="2" key="1">
    <citation type="submission" date="2024-07" db="EMBL/GenBank/DDBJ databases">
        <authorList>
            <person name="Yu S.T."/>
        </authorList>
    </citation>
    <scope>NUCLEOTIDE SEQUENCE</scope>
    <source>
        <strain evidence="2">R08</strain>
    </source>
</reference>
<keyword evidence="1" id="KW-0812">Transmembrane</keyword>
<feature type="transmembrane region" description="Helical" evidence="1">
    <location>
        <begin position="82"/>
        <end position="115"/>
    </location>
</feature>
<sequence>MRGFALLGICLVNAMVIAGTWSLAEGAGAAPWDRTAVWLVTALVTTKFYLLFAFLFGHSFVFQEAGARRDGVPFARRHARRLLGLFLLGLAHALLLYPGDILMSYAVLGLVLFAVRRADPRALLGEHYRGERLVDSHADDAPWN</sequence>
<dbReference type="PANTHER" id="PTHR30590:SF2">
    <property type="entry name" value="INNER MEMBRANE PROTEIN"/>
    <property type="match status" value="1"/>
</dbReference>
<accession>A0AB39MMZ5</accession>
<evidence type="ECO:0000256" key="1">
    <source>
        <dbReference type="SAM" id="Phobius"/>
    </source>
</evidence>
<dbReference type="RefSeq" id="WP_369192157.1">
    <property type="nucleotide sequence ID" value="NZ_CP163431.1"/>
</dbReference>
<keyword evidence="1" id="KW-1133">Transmembrane helix</keyword>
<dbReference type="EMBL" id="CP163431">
    <property type="protein sequence ID" value="XDQ07372.1"/>
    <property type="molecule type" value="Genomic_DNA"/>
</dbReference>
<evidence type="ECO:0000313" key="2">
    <source>
        <dbReference type="EMBL" id="XDQ07372.1"/>
    </source>
</evidence>
<proteinExistence type="predicted"/>
<organism evidence="2">
    <name type="scientific">Streptomyces sp. R08</name>
    <dbReference type="NCBI Taxonomy" id="3238624"/>
    <lineage>
        <taxon>Bacteria</taxon>
        <taxon>Bacillati</taxon>
        <taxon>Actinomycetota</taxon>
        <taxon>Actinomycetes</taxon>
        <taxon>Kitasatosporales</taxon>
        <taxon>Streptomycetaceae</taxon>
        <taxon>Streptomyces</taxon>
    </lineage>
</organism>
<name>A0AB39MMZ5_9ACTN</name>
<dbReference type="InterPro" id="IPR052529">
    <property type="entry name" value="Bact_Transport_Assoc"/>
</dbReference>